<dbReference type="RefSeq" id="WP_377983222.1">
    <property type="nucleotide sequence ID" value="NZ_JBBKXZ010000002.1"/>
</dbReference>
<dbReference type="SUPFAM" id="SSF53448">
    <property type="entry name" value="Nucleotide-diphospho-sugar transferases"/>
    <property type="match status" value="1"/>
</dbReference>
<dbReference type="Gene3D" id="3.90.550.10">
    <property type="entry name" value="Spore Coat Polysaccharide Biosynthesis Protein SpsA, Chain A"/>
    <property type="match status" value="1"/>
</dbReference>
<dbReference type="InterPro" id="IPR029044">
    <property type="entry name" value="Nucleotide-diphossugar_trans"/>
</dbReference>
<feature type="domain" description="Glycosyltransferase 2-like" evidence="1">
    <location>
        <begin position="30"/>
        <end position="128"/>
    </location>
</feature>
<accession>A0ABW6DBQ8</accession>
<reference evidence="2 3" key="1">
    <citation type="submission" date="2024-03" db="EMBL/GenBank/DDBJ databases">
        <title>Aquirufa genome sequencing.</title>
        <authorList>
            <person name="Pitt A."/>
            <person name="Hahn M.W."/>
        </authorList>
    </citation>
    <scope>NUCLEOTIDE SEQUENCE [LARGE SCALE GENOMIC DNA]</scope>
    <source>
        <strain evidence="2 3">OSTEICH-129V</strain>
    </source>
</reference>
<dbReference type="EC" id="2.4.-.-" evidence="2"/>
<organism evidence="2 3">
    <name type="scientific">Aquirufa avitistagni</name>
    <dbReference type="NCBI Taxonomy" id="3104728"/>
    <lineage>
        <taxon>Bacteria</taxon>
        <taxon>Pseudomonadati</taxon>
        <taxon>Bacteroidota</taxon>
        <taxon>Cytophagia</taxon>
        <taxon>Cytophagales</taxon>
        <taxon>Flectobacillaceae</taxon>
        <taxon>Aquirufa</taxon>
    </lineage>
</organism>
<gene>
    <name evidence="2" type="ORF">U0R10_06885</name>
</gene>
<dbReference type="CDD" id="cd00761">
    <property type="entry name" value="Glyco_tranf_GTA_type"/>
    <property type="match status" value="1"/>
</dbReference>
<evidence type="ECO:0000313" key="2">
    <source>
        <dbReference type="EMBL" id="MFD3394340.1"/>
    </source>
</evidence>
<comment type="caution">
    <text evidence="2">The sequence shown here is derived from an EMBL/GenBank/DDBJ whole genome shotgun (WGS) entry which is preliminary data.</text>
</comment>
<sequence length="336" mass="39507">MSHSSIFEAYYANPEFVDKYEEFNDSGIDVIIPVFHTNELWEVNLKSIYREIPVKRLIISDGGVIDNSIEIVSKFPRVEILDHRHFKSLGKCIAELIASVQTEYFIYLHSDVYLPPDWYIHMIKYKDTYDWYGCPMNITYMYSLLHNDENRPYAGSQMGRKDAFTGVEKFVGDDYVYRFEDFVFDEYVKSKGYKTGKISDTFHYHQSMYRQTSGLDLKVKSVQLNVNKSPEELIREVESSILTFIKYLDKPEYFELYKSTLNGVIQSSDNQNIQRLVKLIILDKHQVETSQLNLLIYLSFRASSWEVKQELINIFGLKKIAKILLKRIFSKNSLLK</sequence>
<protein>
    <submittedName>
        <fullName evidence="2">Glycosyltransferase family A protein</fullName>
        <ecNumber evidence="2">2.4.-.-</ecNumber>
    </submittedName>
</protein>
<dbReference type="Proteomes" id="UP001598138">
    <property type="component" value="Unassembled WGS sequence"/>
</dbReference>
<proteinExistence type="predicted"/>
<keyword evidence="3" id="KW-1185">Reference proteome</keyword>
<keyword evidence="2" id="KW-0808">Transferase</keyword>
<evidence type="ECO:0000313" key="3">
    <source>
        <dbReference type="Proteomes" id="UP001598138"/>
    </source>
</evidence>
<keyword evidence="2" id="KW-0328">Glycosyltransferase</keyword>
<evidence type="ECO:0000259" key="1">
    <source>
        <dbReference type="Pfam" id="PF00535"/>
    </source>
</evidence>
<dbReference type="GO" id="GO:0016757">
    <property type="term" value="F:glycosyltransferase activity"/>
    <property type="evidence" value="ECO:0007669"/>
    <property type="project" value="UniProtKB-KW"/>
</dbReference>
<dbReference type="EMBL" id="JBBKXZ010000002">
    <property type="protein sequence ID" value="MFD3394340.1"/>
    <property type="molecule type" value="Genomic_DNA"/>
</dbReference>
<name>A0ABW6DBQ8_9BACT</name>
<dbReference type="Pfam" id="PF00535">
    <property type="entry name" value="Glycos_transf_2"/>
    <property type="match status" value="1"/>
</dbReference>
<dbReference type="InterPro" id="IPR001173">
    <property type="entry name" value="Glyco_trans_2-like"/>
</dbReference>